<protein>
    <submittedName>
        <fullName evidence="2">LINE-1 reverse transcriptase isogeny</fullName>
    </submittedName>
</protein>
<comment type="caution">
    <text evidence="2">The sequence shown here is derived from an EMBL/GenBank/DDBJ whole genome shotgun (WGS) entry which is preliminary data.</text>
</comment>
<organism evidence="2 3">
    <name type="scientific">Gossypium australe</name>
    <dbReference type="NCBI Taxonomy" id="47621"/>
    <lineage>
        <taxon>Eukaryota</taxon>
        <taxon>Viridiplantae</taxon>
        <taxon>Streptophyta</taxon>
        <taxon>Embryophyta</taxon>
        <taxon>Tracheophyta</taxon>
        <taxon>Spermatophyta</taxon>
        <taxon>Magnoliopsida</taxon>
        <taxon>eudicotyledons</taxon>
        <taxon>Gunneridae</taxon>
        <taxon>Pentapetalae</taxon>
        <taxon>rosids</taxon>
        <taxon>malvids</taxon>
        <taxon>Malvales</taxon>
        <taxon>Malvaceae</taxon>
        <taxon>Malvoideae</taxon>
        <taxon>Gossypium</taxon>
    </lineage>
</organism>
<dbReference type="OrthoDB" id="1748430at2759"/>
<dbReference type="Proteomes" id="UP000325315">
    <property type="component" value="Unassembled WGS sequence"/>
</dbReference>
<keyword evidence="2" id="KW-0808">Transferase</keyword>
<proteinExistence type="predicted"/>
<keyword evidence="2" id="KW-0695">RNA-directed DNA polymerase</keyword>
<dbReference type="SUPFAM" id="SSF56219">
    <property type="entry name" value="DNase I-like"/>
    <property type="match status" value="1"/>
</dbReference>
<dbReference type="PANTHER" id="PTHR35218">
    <property type="entry name" value="RNASE H DOMAIN-CONTAINING PROTEIN"/>
    <property type="match status" value="1"/>
</dbReference>
<dbReference type="InterPro" id="IPR036691">
    <property type="entry name" value="Endo/exonu/phosph_ase_sf"/>
</dbReference>
<feature type="domain" description="Endonuclease/exonuclease/phosphatase" evidence="1">
    <location>
        <begin position="9"/>
        <end position="219"/>
    </location>
</feature>
<name>A0A5B6V879_9ROSI</name>
<evidence type="ECO:0000259" key="1">
    <source>
        <dbReference type="Pfam" id="PF03372"/>
    </source>
</evidence>
<dbReference type="InterPro" id="IPR005135">
    <property type="entry name" value="Endo/exonuclease/phosphatase"/>
</dbReference>
<dbReference type="EMBL" id="SMMG02000007">
    <property type="protein sequence ID" value="KAA3465253.1"/>
    <property type="molecule type" value="Genomic_DNA"/>
</dbReference>
<gene>
    <name evidence="2" type="ORF">EPI10_000447</name>
</gene>
<dbReference type="AlphaFoldDB" id="A0A5B6V879"/>
<evidence type="ECO:0000313" key="2">
    <source>
        <dbReference type="EMBL" id="KAA3465253.1"/>
    </source>
</evidence>
<dbReference type="Pfam" id="PF03372">
    <property type="entry name" value="Exo_endo_phos"/>
    <property type="match status" value="1"/>
</dbReference>
<keyword evidence="2" id="KW-0548">Nucleotidyltransferase</keyword>
<keyword evidence="3" id="KW-1185">Reference proteome</keyword>
<sequence>MTLNLKIFSWNCQGCASRKFIRAFREYNAEYHPDIICLLEPRVSGKKESYIIEQLGFNLSHRVEAVGFSGGIWVGWKDSVRIQIIHNHPQFILFLINDHVSNNNFFLTFVYGNLDKSKRKTLWDVLKSVMPPKSIPWILMGDFNAILAPEDKQSPHTISKRCNLFGNFIDSDLGFSCPNFTWQRGGTSVKLDRALANDTWMASFPHCLVSNLPRIKSDHRPILLYTRTDMNLAKGRPFRFLAGWTKHHNFSSFVKEKWNYGGNMADSLSNITVHAKDWNKNVYDFLGSRKRKLMLSLHNIQRALDQNDSRDLA</sequence>
<dbReference type="Gene3D" id="3.60.10.10">
    <property type="entry name" value="Endonuclease/exonuclease/phosphatase"/>
    <property type="match status" value="1"/>
</dbReference>
<dbReference type="PANTHER" id="PTHR35218:SF9">
    <property type="entry name" value="ENDONUCLEASE_EXONUCLEASE_PHOSPHATASE DOMAIN-CONTAINING PROTEIN"/>
    <property type="match status" value="1"/>
</dbReference>
<accession>A0A5B6V879</accession>
<evidence type="ECO:0000313" key="3">
    <source>
        <dbReference type="Proteomes" id="UP000325315"/>
    </source>
</evidence>
<reference evidence="3" key="1">
    <citation type="journal article" date="2019" name="Plant Biotechnol. J.">
        <title>Genome sequencing of the Australian wild diploid species Gossypium australe highlights disease resistance and delayed gland morphogenesis.</title>
        <authorList>
            <person name="Cai Y."/>
            <person name="Cai X."/>
            <person name="Wang Q."/>
            <person name="Wang P."/>
            <person name="Zhang Y."/>
            <person name="Cai C."/>
            <person name="Xu Y."/>
            <person name="Wang K."/>
            <person name="Zhou Z."/>
            <person name="Wang C."/>
            <person name="Geng S."/>
            <person name="Li B."/>
            <person name="Dong Q."/>
            <person name="Hou Y."/>
            <person name="Wang H."/>
            <person name="Ai P."/>
            <person name="Liu Z."/>
            <person name="Yi F."/>
            <person name="Sun M."/>
            <person name="An G."/>
            <person name="Cheng J."/>
            <person name="Zhang Y."/>
            <person name="Shi Q."/>
            <person name="Xie Y."/>
            <person name="Shi X."/>
            <person name="Chang Y."/>
            <person name="Huang F."/>
            <person name="Chen Y."/>
            <person name="Hong S."/>
            <person name="Mi L."/>
            <person name="Sun Q."/>
            <person name="Zhang L."/>
            <person name="Zhou B."/>
            <person name="Peng R."/>
            <person name="Zhang X."/>
            <person name="Liu F."/>
        </authorList>
    </citation>
    <scope>NUCLEOTIDE SEQUENCE [LARGE SCALE GENOMIC DNA]</scope>
    <source>
        <strain evidence="3">cv. PA1801</strain>
    </source>
</reference>
<dbReference type="GO" id="GO:0003964">
    <property type="term" value="F:RNA-directed DNA polymerase activity"/>
    <property type="evidence" value="ECO:0007669"/>
    <property type="project" value="UniProtKB-KW"/>
</dbReference>